<proteinExistence type="predicted"/>
<reference evidence="1 2" key="1">
    <citation type="submission" date="2024-04" db="EMBL/GenBank/DDBJ databases">
        <title>Tritrichomonas musculus Genome.</title>
        <authorList>
            <person name="Alves-Ferreira E."/>
            <person name="Grigg M."/>
            <person name="Lorenzi H."/>
            <person name="Galac M."/>
        </authorList>
    </citation>
    <scope>NUCLEOTIDE SEQUENCE [LARGE SCALE GENOMIC DNA]</scope>
    <source>
        <strain evidence="1 2">EAF2021</strain>
    </source>
</reference>
<comment type="caution">
    <text evidence="1">The sequence shown here is derived from an EMBL/GenBank/DDBJ whole genome shotgun (WGS) entry which is preliminary data.</text>
</comment>
<dbReference type="EMBL" id="JAPFFF010000042">
    <property type="protein sequence ID" value="KAK8841101.1"/>
    <property type="molecule type" value="Genomic_DNA"/>
</dbReference>
<dbReference type="Proteomes" id="UP001470230">
    <property type="component" value="Unassembled WGS sequence"/>
</dbReference>
<keyword evidence="2" id="KW-1185">Reference proteome</keyword>
<dbReference type="Pfam" id="PF12943">
    <property type="entry name" value="DUF3839"/>
    <property type="match status" value="2"/>
</dbReference>
<protein>
    <recommendedName>
        <fullName evidence="3">HTH OST-type domain-containing protein</fullName>
    </recommendedName>
</protein>
<accession>A0ABR2H5J2</accession>
<gene>
    <name evidence="1" type="ORF">M9Y10_027301</name>
</gene>
<evidence type="ECO:0008006" key="3">
    <source>
        <dbReference type="Google" id="ProtNLM"/>
    </source>
</evidence>
<evidence type="ECO:0000313" key="2">
    <source>
        <dbReference type="Proteomes" id="UP001470230"/>
    </source>
</evidence>
<sequence>MTIIENQSQSSSVVESSTIKSFNPNQLMIEQANRLLNLFLSDKQIRNNILSKSAKEDIERLFDLINGNRSKYVLKIQLYNDLMDNVFNAFKAIPSINDLHSSKPSIPVFEEIKKERTDTVEIKKFIRKCNFEFMGYHCNHSTIDEKCDKIYKNITDIYKSTEYVVYKRFVSKCVSIMRCICINDDAESYVPDDEDKEMMRCGCYTPSDTYEIWMLRIDPSLIQDVIDNIVQLNGKIAECNSKSVKTCSKCEAIKRKYEYCVRELHDMRDDLKEQTKADEEYKEQPAENKYDIDSFMTKNYPTMGRFTLSDVQKKYKTTFGLFVKQDELASMIEKTGKFRISSSKNVKYVNRL</sequence>
<dbReference type="InterPro" id="IPR024365">
    <property type="entry name" value="DUF3839"/>
</dbReference>
<name>A0ABR2H5J2_9EUKA</name>
<organism evidence="1 2">
    <name type="scientific">Tritrichomonas musculus</name>
    <dbReference type="NCBI Taxonomy" id="1915356"/>
    <lineage>
        <taxon>Eukaryota</taxon>
        <taxon>Metamonada</taxon>
        <taxon>Parabasalia</taxon>
        <taxon>Tritrichomonadida</taxon>
        <taxon>Tritrichomonadidae</taxon>
        <taxon>Tritrichomonas</taxon>
    </lineage>
</organism>
<evidence type="ECO:0000313" key="1">
    <source>
        <dbReference type="EMBL" id="KAK8841101.1"/>
    </source>
</evidence>